<evidence type="ECO:0000256" key="1">
    <source>
        <dbReference type="ARBA" id="ARBA00001966"/>
    </source>
</evidence>
<dbReference type="InterPro" id="IPR051675">
    <property type="entry name" value="Endo/Exo/Phosphatase_dom_1"/>
</dbReference>
<name>A0ABS8TYL1_9SPHI</name>
<dbReference type="SFLD" id="SFLDS00029">
    <property type="entry name" value="Radical_SAM"/>
    <property type="match status" value="1"/>
</dbReference>
<keyword evidence="3" id="KW-0479">Metal-binding</keyword>
<evidence type="ECO:0000256" key="3">
    <source>
        <dbReference type="ARBA" id="ARBA00022723"/>
    </source>
</evidence>
<comment type="caution">
    <text evidence="7">The sequence shown here is derived from an EMBL/GenBank/DDBJ whole genome shotgun (WGS) entry which is preliminary data.</text>
</comment>
<evidence type="ECO:0000259" key="6">
    <source>
        <dbReference type="Pfam" id="PF04055"/>
    </source>
</evidence>
<dbReference type="Gene3D" id="1.10.150.320">
    <property type="entry name" value="Photosystem II 12 kDa extrinsic protein"/>
    <property type="match status" value="1"/>
</dbReference>
<dbReference type="EMBL" id="JAJPWV010000002">
    <property type="protein sequence ID" value="MCD8739954.1"/>
    <property type="molecule type" value="Genomic_DNA"/>
</dbReference>
<dbReference type="InterPro" id="IPR023874">
    <property type="entry name" value="DNA_rSAM_put"/>
</dbReference>
<protein>
    <submittedName>
        <fullName evidence="7">DNA modification/repair radical SAM protein</fullName>
    </submittedName>
</protein>
<evidence type="ECO:0000313" key="7">
    <source>
        <dbReference type="EMBL" id="MCD8739954.1"/>
    </source>
</evidence>
<dbReference type="Proteomes" id="UP001199919">
    <property type="component" value="Unassembled WGS sequence"/>
</dbReference>
<organism evidence="7 8">
    <name type="scientific">Mucilaginibacter roseus</name>
    <dbReference type="NCBI Taxonomy" id="1528868"/>
    <lineage>
        <taxon>Bacteria</taxon>
        <taxon>Pseudomonadati</taxon>
        <taxon>Bacteroidota</taxon>
        <taxon>Sphingobacteriia</taxon>
        <taxon>Sphingobacteriales</taxon>
        <taxon>Sphingobacteriaceae</taxon>
        <taxon>Mucilaginibacter</taxon>
    </lineage>
</organism>
<dbReference type="SUPFAM" id="SSF47781">
    <property type="entry name" value="RuvA domain 2-like"/>
    <property type="match status" value="1"/>
</dbReference>
<dbReference type="RefSeq" id="WP_232176138.1">
    <property type="nucleotide sequence ID" value="NZ_JAJPWV010000002.1"/>
</dbReference>
<dbReference type="Pfam" id="PF12836">
    <property type="entry name" value="HHH_3"/>
    <property type="match status" value="1"/>
</dbReference>
<sequence length="419" mass="47826">MNLERITEKLNILADAAKYDVSCASSGSKRKNENKGLGNASNGICHSYTEDGRCVSLLKILLTNHCIFDCAYCVSRKSNDIKRAAFTVQEVVDLTINFYRRNYIEGLFLSSGIFKDADTTMERLVQVAKKLRTEHKFNGYIHLKSIPGASDELMREAGLYADRLSVNLEMPTEEGLKLLAPDKDRKDMIQPMGFLRNEIIQRAEEKKLFKKAPMFAPAGQSTQVIVGATAIEDDRAILYSANHFYQAFKLKRVYYSGYVPVLADNRLPALNTAVPMVRENRLYQADWLMRFYGFRVNEIVNNDQPHLDLDIDPKLSWALRNMQVFPVDINKADLQLILRVPGIGMLSAQKIVSARKFNKLNWDHIKKLGVAVNRARYFITCNSNAYERRDLTGTRIKQFILAESQSKYLKNKPDQLSLF</sequence>
<dbReference type="PANTHER" id="PTHR21180:SF9">
    <property type="entry name" value="TYPE II SECRETION SYSTEM PROTEIN K"/>
    <property type="match status" value="1"/>
</dbReference>
<dbReference type="SFLD" id="SFLDG01102">
    <property type="entry name" value="Uncharacterised_Radical_SAM_Su"/>
    <property type="match status" value="1"/>
</dbReference>
<comment type="cofactor">
    <cofactor evidence="1">
        <name>[4Fe-4S] cluster</name>
        <dbReference type="ChEBI" id="CHEBI:49883"/>
    </cofactor>
</comment>
<gene>
    <name evidence="7" type="ORF">LT679_05025</name>
</gene>
<dbReference type="InterPro" id="IPR007197">
    <property type="entry name" value="rSAM"/>
</dbReference>
<evidence type="ECO:0000256" key="4">
    <source>
        <dbReference type="ARBA" id="ARBA00023004"/>
    </source>
</evidence>
<proteinExistence type="predicted"/>
<dbReference type="InterPro" id="IPR013785">
    <property type="entry name" value="Aldolase_TIM"/>
</dbReference>
<dbReference type="SUPFAM" id="SSF102114">
    <property type="entry name" value="Radical SAM enzymes"/>
    <property type="match status" value="1"/>
</dbReference>
<dbReference type="NCBIfam" id="TIGR03916">
    <property type="entry name" value="rSAM_link_UDG"/>
    <property type="match status" value="1"/>
</dbReference>
<dbReference type="InterPro" id="IPR058240">
    <property type="entry name" value="rSAM_sf"/>
</dbReference>
<keyword evidence="4" id="KW-0408">Iron</keyword>
<evidence type="ECO:0000256" key="2">
    <source>
        <dbReference type="ARBA" id="ARBA00022691"/>
    </source>
</evidence>
<keyword evidence="2" id="KW-0949">S-adenosyl-L-methionine</keyword>
<feature type="domain" description="Radical SAM core" evidence="6">
    <location>
        <begin position="61"/>
        <end position="189"/>
    </location>
</feature>
<dbReference type="Pfam" id="PF04055">
    <property type="entry name" value="Radical_SAM"/>
    <property type="match status" value="1"/>
</dbReference>
<reference evidence="7 8" key="1">
    <citation type="submission" date="2021-12" db="EMBL/GenBank/DDBJ databases">
        <title>Mucilaginibacter roseus genome.</title>
        <authorList>
            <person name="Ferreira J.R."/>
            <person name="Newman J.D."/>
        </authorList>
    </citation>
    <scope>NUCLEOTIDE SEQUENCE [LARGE SCALE GENOMIC DNA]</scope>
    <source>
        <strain evidence="7 8">LMG 28454</strain>
    </source>
</reference>
<keyword evidence="5" id="KW-0411">Iron-sulfur</keyword>
<evidence type="ECO:0000313" key="8">
    <source>
        <dbReference type="Proteomes" id="UP001199919"/>
    </source>
</evidence>
<dbReference type="PANTHER" id="PTHR21180">
    <property type="entry name" value="ENDONUCLEASE/EXONUCLEASE/PHOSPHATASE FAMILY DOMAIN-CONTAINING PROTEIN 1"/>
    <property type="match status" value="1"/>
</dbReference>
<dbReference type="CDD" id="cd01335">
    <property type="entry name" value="Radical_SAM"/>
    <property type="match status" value="1"/>
</dbReference>
<dbReference type="InterPro" id="IPR010994">
    <property type="entry name" value="RuvA_2-like"/>
</dbReference>
<accession>A0ABS8TYL1</accession>
<dbReference type="Gene3D" id="3.20.20.70">
    <property type="entry name" value="Aldolase class I"/>
    <property type="match status" value="1"/>
</dbReference>
<evidence type="ECO:0000256" key="5">
    <source>
        <dbReference type="ARBA" id="ARBA00023014"/>
    </source>
</evidence>
<keyword evidence="8" id="KW-1185">Reference proteome</keyword>